<proteinExistence type="predicted"/>
<dbReference type="InterPro" id="IPR011075">
    <property type="entry name" value="TetR_C"/>
</dbReference>
<evidence type="ECO:0000256" key="2">
    <source>
        <dbReference type="ARBA" id="ARBA00023125"/>
    </source>
</evidence>
<gene>
    <name evidence="7" type="ORF">GCM10009838_40420</name>
</gene>
<reference evidence="7 8" key="1">
    <citation type="journal article" date="2019" name="Int. J. Syst. Evol. Microbiol.">
        <title>The Global Catalogue of Microorganisms (GCM) 10K type strain sequencing project: providing services to taxonomists for standard genome sequencing and annotation.</title>
        <authorList>
            <consortium name="The Broad Institute Genomics Platform"/>
            <consortium name="The Broad Institute Genome Sequencing Center for Infectious Disease"/>
            <person name="Wu L."/>
            <person name="Ma J."/>
        </authorList>
    </citation>
    <scope>NUCLEOTIDE SEQUENCE [LARGE SCALE GENOMIC DNA]</scope>
    <source>
        <strain evidence="7 8">JCM 16013</strain>
    </source>
</reference>
<organism evidence="7 8">
    <name type="scientific">Catenulispora subtropica</name>
    <dbReference type="NCBI Taxonomy" id="450798"/>
    <lineage>
        <taxon>Bacteria</taxon>
        <taxon>Bacillati</taxon>
        <taxon>Actinomycetota</taxon>
        <taxon>Actinomycetes</taxon>
        <taxon>Catenulisporales</taxon>
        <taxon>Catenulisporaceae</taxon>
        <taxon>Catenulispora</taxon>
    </lineage>
</organism>
<dbReference type="RefSeq" id="WP_344658614.1">
    <property type="nucleotide sequence ID" value="NZ_BAAAQM010000022.1"/>
</dbReference>
<dbReference type="InterPro" id="IPR001647">
    <property type="entry name" value="HTH_TetR"/>
</dbReference>
<keyword evidence="1" id="KW-0805">Transcription regulation</keyword>
<name>A0ABN2RWY3_9ACTN</name>
<keyword evidence="2 4" id="KW-0238">DNA-binding</keyword>
<dbReference type="Pfam" id="PF00440">
    <property type="entry name" value="TetR_N"/>
    <property type="match status" value="1"/>
</dbReference>
<evidence type="ECO:0000313" key="7">
    <source>
        <dbReference type="EMBL" id="GAA1976079.1"/>
    </source>
</evidence>
<feature type="region of interest" description="Disordered" evidence="5">
    <location>
        <begin position="1"/>
        <end position="32"/>
    </location>
</feature>
<dbReference type="InterPro" id="IPR009057">
    <property type="entry name" value="Homeodomain-like_sf"/>
</dbReference>
<protein>
    <submittedName>
        <fullName evidence="7">TetR/AcrR family transcriptional regulator</fullName>
    </submittedName>
</protein>
<feature type="DNA-binding region" description="H-T-H motif" evidence="4">
    <location>
        <begin position="55"/>
        <end position="74"/>
    </location>
</feature>
<dbReference type="Pfam" id="PF16859">
    <property type="entry name" value="TetR_C_11"/>
    <property type="match status" value="1"/>
</dbReference>
<comment type="caution">
    <text evidence="7">The sequence shown here is derived from an EMBL/GenBank/DDBJ whole genome shotgun (WGS) entry which is preliminary data.</text>
</comment>
<evidence type="ECO:0000259" key="6">
    <source>
        <dbReference type="PROSITE" id="PS50977"/>
    </source>
</evidence>
<evidence type="ECO:0000256" key="3">
    <source>
        <dbReference type="ARBA" id="ARBA00023163"/>
    </source>
</evidence>
<dbReference type="Gene3D" id="1.10.10.60">
    <property type="entry name" value="Homeodomain-like"/>
    <property type="match status" value="1"/>
</dbReference>
<dbReference type="InterPro" id="IPR036271">
    <property type="entry name" value="Tet_transcr_reg_TetR-rel_C_sf"/>
</dbReference>
<dbReference type="SUPFAM" id="SSF46689">
    <property type="entry name" value="Homeodomain-like"/>
    <property type="match status" value="1"/>
</dbReference>
<dbReference type="PANTHER" id="PTHR30055:SF148">
    <property type="entry name" value="TETR-FAMILY TRANSCRIPTIONAL REGULATOR"/>
    <property type="match status" value="1"/>
</dbReference>
<evidence type="ECO:0000313" key="8">
    <source>
        <dbReference type="Proteomes" id="UP001499854"/>
    </source>
</evidence>
<dbReference type="SUPFAM" id="SSF48498">
    <property type="entry name" value="Tetracyclin repressor-like, C-terminal domain"/>
    <property type="match status" value="1"/>
</dbReference>
<keyword evidence="8" id="KW-1185">Reference proteome</keyword>
<feature type="domain" description="HTH tetR-type" evidence="6">
    <location>
        <begin position="32"/>
        <end position="92"/>
    </location>
</feature>
<sequence>MRSTEGPDGPGSADDTDTADGIVPHPTGPRSQRVHQAVLTATKELLTEGGYPAATVDAIAARSGVSKATIYKHWPSRAAVAAKAFGELMARALPLPDTGTAVGDLTEQVVRVSAFYASPLGEVFAQLTAACVDDPAGAAYFREYFLAGRRRAVTELWQRAVDRGEADAGIVVDDVIDILFGPLIFRRLTGHRELTDEHARTLVATALRGLLPDASRPQH</sequence>
<dbReference type="PANTHER" id="PTHR30055">
    <property type="entry name" value="HTH-TYPE TRANSCRIPTIONAL REGULATOR RUTR"/>
    <property type="match status" value="1"/>
</dbReference>
<dbReference type="PRINTS" id="PR00455">
    <property type="entry name" value="HTHTETR"/>
</dbReference>
<accession>A0ABN2RWY3</accession>
<evidence type="ECO:0000256" key="5">
    <source>
        <dbReference type="SAM" id="MobiDB-lite"/>
    </source>
</evidence>
<evidence type="ECO:0000256" key="1">
    <source>
        <dbReference type="ARBA" id="ARBA00023015"/>
    </source>
</evidence>
<dbReference type="EMBL" id="BAAAQM010000022">
    <property type="protein sequence ID" value="GAA1976079.1"/>
    <property type="molecule type" value="Genomic_DNA"/>
</dbReference>
<evidence type="ECO:0000256" key="4">
    <source>
        <dbReference type="PROSITE-ProRule" id="PRU00335"/>
    </source>
</evidence>
<dbReference type="Gene3D" id="1.10.357.10">
    <property type="entry name" value="Tetracycline Repressor, domain 2"/>
    <property type="match status" value="1"/>
</dbReference>
<dbReference type="PROSITE" id="PS50977">
    <property type="entry name" value="HTH_TETR_2"/>
    <property type="match status" value="1"/>
</dbReference>
<dbReference type="Proteomes" id="UP001499854">
    <property type="component" value="Unassembled WGS sequence"/>
</dbReference>
<dbReference type="InterPro" id="IPR050109">
    <property type="entry name" value="HTH-type_TetR-like_transc_reg"/>
</dbReference>
<keyword evidence="3" id="KW-0804">Transcription</keyword>